<evidence type="ECO:0000313" key="4">
    <source>
        <dbReference type="Proteomes" id="UP000625033"/>
    </source>
</evidence>
<dbReference type="InterPro" id="IPR019606">
    <property type="entry name" value="GerMN"/>
</dbReference>
<evidence type="ECO:0000313" key="3">
    <source>
        <dbReference type="EMBL" id="MBG6085608.1"/>
    </source>
</evidence>
<evidence type="ECO:0000259" key="2">
    <source>
        <dbReference type="SMART" id="SM00909"/>
    </source>
</evidence>
<protein>
    <recommendedName>
        <fullName evidence="2">GerMN domain-containing protein</fullName>
    </recommendedName>
</protein>
<dbReference type="EMBL" id="JADOTZ010000001">
    <property type="protein sequence ID" value="MBG6085608.1"/>
    <property type="molecule type" value="Genomic_DNA"/>
</dbReference>
<organism evidence="3 4">
    <name type="scientific">Zhihengliuella flava</name>
    <dbReference type="NCBI Taxonomy" id="1285193"/>
    <lineage>
        <taxon>Bacteria</taxon>
        <taxon>Bacillati</taxon>
        <taxon>Actinomycetota</taxon>
        <taxon>Actinomycetes</taxon>
        <taxon>Micrococcales</taxon>
        <taxon>Micrococcaceae</taxon>
        <taxon>Zhihengliuella</taxon>
    </lineage>
</organism>
<keyword evidence="4" id="KW-1185">Reference proteome</keyword>
<dbReference type="Pfam" id="PF10646">
    <property type="entry name" value="Germane"/>
    <property type="match status" value="1"/>
</dbReference>
<accession>A0A931GFQ2</accession>
<dbReference type="InterPro" id="IPR018910">
    <property type="entry name" value="LpqB_C"/>
</dbReference>
<dbReference type="AlphaFoldDB" id="A0A931GFQ2"/>
<gene>
    <name evidence="3" type="ORF">IW252_002375</name>
</gene>
<name>A0A931GFQ2_9MICC</name>
<reference evidence="3" key="1">
    <citation type="submission" date="2020-11" db="EMBL/GenBank/DDBJ databases">
        <title>Sequencing the genomes of 1000 actinobacteria strains.</title>
        <authorList>
            <person name="Klenk H.-P."/>
        </authorList>
    </citation>
    <scope>NUCLEOTIDE SEQUENCE</scope>
    <source>
        <strain evidence="3">DSM 26152</strain>
    </source>
</reference>
<feature type="domain" description="GerMN" evidence="2">
    <location>
        <begin position="206"/>
        <end position="297"/>
    </location>
</feature>
<dbReference type="RefSeq" id="WP_196836775.1">
    <property type="nucleotide sequence ID" value="NZ_JADOTZ010000001.1"/>
</dbReference>
<dbReference type="PROSITE" id="PS51257">
    <property type="entry name" value="PROKAR_LIPOPROTEIN"/>
    <property type="match status" value="1"/>
</dbReference>
<feature type="region of interest" description="Disordered" evidence="1">
    <location>
        <begin position="31"/>
        <end position="61"/>
    </location>
</feature>
<comment type="caution">
    <text evidence="3">The sequence shown here is derived from an EMBL/GenBank/DDBJ whole genome shotgun (WGS) entry which is preliminary data.</text>
</comment>
<dbReference type="Proteomes" id="UP000625033">
    <property type="component" value="Unassembled WGS sequence"/>
</dbReference>
<evidence type="ECO:0000256" key="1">
    <source>
        <dbReference type="SAM" id="MobiDB-lite"/>
    </source>
</evidence>
<sequence>MTSSVRRWRPLLALVAALALLLTGCGTIPVSGPVGTSAPDNSRPDEIDYAFSPPGPEQDAEPEDIISGFITAGLGPADDYSTARSFLGPQLSRSWQPGSRTLIYEDQPNIAANTGEGAFGVEVAVVAEIDNFGRMTRYERPRIETLDMVLRQVDGQWRIAESPDGTLLERSSFEAVFSAYPLYFYDPTYRYAVPDYRWFAARQSLAAALVSALLDGPSSYLENAAVSAFPSDSALARNSVPVSAGTAEVDFAENLFEGVPDLQRQRMEQQLQITLQGVTDIGSVVMTVNQAPVVVGTDASEFRTVETQPSVADTQIAVSDGQLVFYQGDGVLTIGNMQDISEYGPQDPAMSPAGQEYGNQYSFLDSSRTQMVMVVNGEAQVVVTGEELIRPSIDVHGWHWMVDSATGQVNVVRTPPEGTVQDHQRRTIAADWLGDRTVTSFKVSLDGTRAVVVTQQGSESEVFIVGLVRDSTGVPRGFTEPIELETTVEATRAVWDSENAVIVYAPAADASVSPERIGLDGTREQFTPLLGMTNLSSAPGDQIIMYGQTPEGVYSRVSSVWKKQEGTASDLAYPG</sequence>
<proteinExistence type="predicted"/>
<dbReference type="SMART" id="SM00909">
    <property type="entry name" value="Germane"/>
    <property type="match status" value="1"/>
</dbReference>
<dbReference type="Pfam" id="PF25976">
    <property type="entry name" value="LpqB_N"/>
    <property type="match status" value="1"/>
</dbReference>
<dbReference type="Pfam" id="PF10647">
    <property type="entry name" value="Gmad1"/>
    <property type="match status" value="1"/>
</dbReference>
<dbReference type="InterPro" id="IPR059026">
    <property type="entry name" value="LpqB_N"/>
</dbReference>